<accession>A0A6J4KKS3</accession>
<sequence>MLAAFTPQRYCERMTRIPGDLERLAREGEERRRAAEAEHAAAERTAAIRQRREVRRLGASNLLNALAENPPAPAVPLLRWTISAVVVSSILWIGADLAGAPEAVSSVGLVGVLVIPFLYLGVRRWRAVLSLRRERAWLLDLPFPVRGYFALLSSTPEEERTATVRFELEDDGPGEDIIRGLAGRSGGAIKVSRTRGSWVVESGVIHSFASDDVEATNGPLLGWMRAVIAETLLPLHAEHRVTSVRFGA</sequence>
<keyword evidence="1" id="KW-1133">Transmembrane helix</keyword>
<feature type="transmembrane region" description="Helical" evidence="1">
    <location>
        <begin position="103"/>
        <end position="122"/>
    </location>
</feature>
<evidence type="ECO:0000313" key="2">
    <source>
        <dbReference type="EMBL" id="CAA9306157.1"/>
    </source>
</evidence>
<protein>
    <submittedName>
        <fullName evidence="2">Uncharacterized protein</fullName>
    </submittedName>
</protein>
<gene>
    <name evidence="2" type="ORF">AVDCRST_MAG89-812</name>
</gene>
<evidence type="ECO:0000256" key="1">
    <source>
        <dbReference type="SAM" id="Phobius"/>
    </source>
</evidence>
<proteinExistence type="predicted"/>
<keyword evidence="1" id="KW-0812">Transmembrane</keyword>
<organism evidence="2">
    <name type="scientific">uncultured Gemmatimonadota bacterium</name>
    <dbReference type="NCBI Taxonomy" id="203437"/>
    <lineage>
        <taxon>Bacteria</taxon>
        <taxon>Pseudomonadati</taxon>
        <taxon>Gemmatimonadota</taxon>
        <taxon>environmental samples</taxon>
    </lineage>
</organism>
<name>A0A6J4KKS3_9BACT</name>
<feature type="transmembrane region" description="Helical" evidence="1">
    <location>
        <begin position="77"/>
        <end position="97"/>
    </location>
</feature>
<reference evidence="2" key="1">
    <citation type="submission" date="2020-02" db="EMBL/GenBank/DDBJ databases">
        <authorList>
            <person name="Meier V. D."/>
        </authorList>
    </citation>
    <scope>NUCLEOTIDE SEQUENCE</scope>
    <source>
        <strain evidence="2">AVDCRST_MAG89</strain>
    </source>
</reference>
<dbReference type="AlphaFoldDB" id="A0A6J4KKS3"/>
<keyword evidence="1" id="KW-0472">Membrane</keyword>
<dbReference type="EMBL" id="CADCTV010000177">
    <property type="protein sequence ID" value="CAA9306157.1"/>
    <property type="molecule type" value="Genomic_DNA"/>
</dbReference>